<dbReference type="InterPro" id="IPR029033">
    <property type="entry name" value="His_PPase_superfam"/>
</dbReference>
<dbReference type="SMART" id="SM00855">
    <property type="entry name" value="PGAM"/>
    <property type="match status" value="1"/>
</dbReference>
<dbReference type="Gene3D" id="3.40.50.1240">
    <property type="entry name" value="Phosphoglycerate mutase-like"/>
    <property type="match status" value="1"/>
</dbReference>
<dbReference type="Pfam" id="PF00300">
    <property type="entry name" value="His_Phos_1"/>
    <property type="match status" value="1"/>
</dbReference>
<proteinExistence type="predicted"/>
<dbReference type="PANTHER" id="PTHR16469">
    <property type="entry name" value="UBIQUITIN-ASSOCIATED AND SH3 DOMAIN-CONTAINING BA-RELATED"/>
    <property type="match status" value="1"/>
</dbReference>
<gene>
    <name evidence="1" type="ORF">AB6A40_005976</name>
</gene>
<reference evidence="1 2" key="1">
    <citation type="submission" date="2024-08" db="EMBL/GenBank/DDBJ databases">
        <title>Gnathostoma spinigerum genome.</title>
        <authorList>
            <person name="Gonzalez-Bertolin B."/>
            <person name="Monzon S."/>
            <person name="Zaballos A."/>
            <person name="Jimenez P."/>
            <person name="Dekumyoy P."/>
            <person name="Varona S."/>
            <person name="Cuesta I."/>
            <person name="Sumanam S."/>
            <person name="Adisakwattana P."/>
            <person name="Gasser R.B."/>
            <person name="Hernandez-Gonzalez A."/>
            <person name="Young N.D."/>
            <person name="Perteguer M.J."/>
        </authorList>
    </citation>
    <scope>NUCLEOTIDE SEQUENCE [LARGE SCALE GENOMIC DNA]</scope>
    <source>
        <strain evidence="1">AL3</strain>
        <tissue evidence="1">Liver</tissue>
    </source>
</reference>
<dbReference type="Proteomes" id="UP001608902">
    <property type="component" value="Unassembled WGS sequence"/>
</dbReference>
<evidence type="ECO:0008006" key="3">
    <source>
        <dbReference type="Google" id="ProtNLM"/>
    </source>
</evidence>
<evidence type="ECO:0000313" key="2">
    <source>
        <dbReference type="Proteomes" id="UP001608902"/>
    </source>
</evidence>
<dbReference type="PANTHER" id="PTHR16469:SF27">
    <property type="entry name" value="UBIQUITIN-ASSOCIATED AND SH3 DOMAIN-CONTAINING BA-RELATED"/>
    <property type="match status" value="1"/>
</dbReference>
<sequence>MAPENEGIRSVRNKKRIIWAVRHGERIDNIDKTWYIRAPRGAWDDPPLSERGIQQAKECGSYFATQCIDAIICSPFIRCVQTATEITLAIPSHPALCIEPGICESLHVCQTPPGYLTPAEIKQNYPMVDLSYVPIVPQPEYQERNELDCRGRIEKVIRKSLERYAGELLFVSHGSPIAMFHEVLAGRWHYVGQCTISKFQSLKEDCFEAILIGSSSHLSDKTSLRDREIQKPKV</sequence>
<comment type="caution">
    <text evidence="1">The sequence shown here is derived from an EMBL/GenBank/DDBJ whole genome shotgun (WGS) entry which is preliminary data.</text>
</comment>
<accession>A0ABD6ERU2</accession>
<dbReference type="InterPro" id="IPR013078">
    <property type="entry name" value="His_Pase_superF_clade-1"/>
</dbReference>
<name>A0ABD6ERU2_9BILA</name>
<protein>
    <recommendedName>
        <fullName evidence="3">Phosphoglycerate mutase family protein</fullName>
    </recommendedName>
</protein>
<dbReference type="SUPFAM" id="SSF53254">
    <property type="entry name" value="Phosphoglycerate mutase-like"/>
    <property type="match status" value="1"/>
</dbReference>
<dbReference type="InterPro" id="IPR051710">
    <property type="entry name" value="Phosphatase_SH3-domain"/>
</dbReference>
<dbReference type="CDD" id="cd07067">
    <property type="entry name" value="HP_PGM_like"/>
    <property type="match status" value="1"/>
</dbReference>
<organism evidence="1 2">
    <name type="scientific">Gnathostoma spinigerum</name>
    <dbReference type="NCBI Taxonomy" id="75299"/>
    <lineage>
        <taxon>Eukaryota</taxon>
        <taxon>Metazoa</taxon>
        <taxon>Ecdysozoa</taxon>
        <taxon>Nematoda</taxon>
        <taxon>Chromadorea</taxon>
        <taxon>Rhabditida</taxon>
        <taxon>Spirurina</taxon>
        <taxon>Gnathostomatomorpha</taxon>
        <taxon>Gnathostomatoidea</taxon>
        <taxon>Gnathostomatidae</taxon>
        <taxon>Gnathostoma</taxon>
    </lineage>
</organism>
<evidence type="ECO:0000313" key="1">
    <source>
        <dbReference type="EMBL" id="MFH4979267.1"/>
    </source>
</evidence>
<keyword evidence="2" id="KW-1185">Reference proteome</keyword>
<dbReference type="GO" id="GO:0016791">
    <property type="term" value="F:phosphatase activity"/>
    <property type="evidence" value="ECO:0007669"/>
    <property type="project" value="UniProtKB-ARBA"/>
</dbReference>
<dbReference type="EMBL" id="JBGFUD010004003">
    <property type="protein sequence ID" value="MFH4979267.1"/>
    <property type="molecule type" value="Genomic_DNA"/>
</dbReference>
<dbReference type="AlphaFoldDB" id="A0ABD6ERU2"/>